<comment type="similarity">
    <text evidence="2">Belongs to the MscS (TC 1.A.23) family.</text>
</comment>
<feature type="transmembrane region" description="Helical" evidence="7">
    <location>
        <begin position="168"/>
        <end position="186"/>
    </location>
</feature>
<dbReference type="Gene3D" id="3.30.70.100">
    <property type="match status" value="1"/>
</dbReference>
<keyword evidence="4 7" id="KW-0812">Transmembrane</keyword>
<dbReference type="PATRIC" id="fig|389348.3.peg.294"/>
<dbReference type="InParanoid" id="A0A0U5K1C8"/>
<feature type="transmembrane region" description="Helical" evidence="7">
    <location>
        <begin position="57"/>
        <end position="79"/>
    </location>
</feature>
<name>A0A0U5K1C8_9BACT</name>
<keyword evidence="6 7" id="KW-0472">Membrane</keyword>
<evidence type="ECO:0000256" key="5">
    <source>
        <dbReference type="ARBA" id="ARBA00022989"/>
    </source>
</evidence>
<dbReference type="InterPro" id="IPR010920">
    <property type="entry name" value="LSM_dom_sf"/>
</dbReference>
<dbReference type="KEGG" id="pnl:PNK_0262"/>
<comment type="subcellular location">
    <subcellularLocation>
        <location evidence="1">Cell membrane</location>
        <topology evidence="1">Multi-pass membrane protein</topology>
    </subcellularLocation>
</comment>
<dbReference type="SUPFAM" id="SSF50182">
    <property type="entry name" value="Sm-like ribonucleoproteins"/>
    <property type="match status" value="1"/>
</dbReference>
<dbReference type="AlphaFoldDB" id="A0A0U5K1C8"/>
<gene>
    <name evidence="10" type="ORF">PNK_0262</name>
</gene>
<dbReference type="GO" id="GO:0005886">
    <property type="term" value="C:plasma membrane"/>
    <property type="evidence" value="ECO:0007669"/>
    <property type="project" value="UniProtKB-SubCell"/>
</dbReference>
<feature type="transmembrane region" description="Helical" evidence="7">
    <location>
        <begin position="23"/>
        <end position="45"/>
    </location>
</feature>
<dbReference type="Proteomes" id="UP000069902">
    <property type="component" value="Chromosome cPNK"/>
</dbReference>
<dbReference type="RefSeq" id="WP_059059816.1">
    <property type="nucleotide sequence ID" value="NZ_LN879502.1"/>
</dbReference>
<evidence type="ECO:0000256" key="2">
    <source>
        <dbReference type="ARBA" id="ARBA00008017"/>
    </source>
</evidence>
<keyword evidence="5 7" id="KW-1133">Transmembrane helix</keyword>
<evidence type="ECO:0000259" key="8">
    <source>
        <dbReference type="Pfam" id="PF00924"/>
    </source>
</evidence>
<sequence>MDQAQPQSFFHICSNVLEGCYGLTLQIVSLILFLLFFNVVIKVILSKLQDRFLKQHNAWALSFVTAIDQPLNYFVWFVALVCGFDALTKRLLTFHLFNVDTLLSLGAVLTIGWFLLRWNNKVVHYMMEMSHNHRIALTPGKLDLISKMATIAIIFMTLFFAMDVTGRDMQTLIAFGGIGGLALAFASQQVISNFFGGVMVYATQPFTIGEFVSLPEKKIEGYVEEIGWYMTLIRNQEKKPIYVPNCVFTQTIVMTPSRMSHERFFHTIGLRYTDIGVVKQVVTAIKLMLLKHPNVDHQQKVEAYFVGFGTSSLDINISAYVKLGGIDFPSIRQDILLRIADIIAQQGAVIATPTNIVEIQGGVILKQHESPQADHLPSANQ</sequence>
<dbReference type="InterPro" id="IPR023408">
    <property type="entry name" value="MscS_beta-dom_sf"/>
</dbReference>
<feature type="transmembrane region" description="Helical" evidence="7">
    <location>
        <begin position="91"/>
        <end position="116"/>
    </location>
</feature>
<dbReference type="Pfam" id="PF21082">
    <property type="entry name" value="MS_channel_3rd"/>
    <property type="match status" value="1"/>
</dbReference>
<evidence type="ECO:0000313" key="10">
    <source>
        <dbReference type="EMBL" id="CUI15899.1"/>
    </source>
</evidence>
<accession>A0A0U5K1C8</accession>
<feature type="domain" description="Mechanosensitive ion channel MscS" evidence="8">
    <location>
        <begin position="190"/>
        <end position="251"/>
    </location>
</feature>
<evidence type="ECO:0000256" key="1">
    <source>
        <dbReference type="ARBA" id="ARBA00004651"/>
    </source>
</evidence>
<dbReference type="Gene3D" id="2.30.30.60">
    <property type="match status" value="1"/>
</dbReference>
<dbReference type="InterPro" id="IPR006685">
    <property type="entry name" value="MscS_channel_2nd"/>
</dbReference>
<evidence type="ECO:0000313" key="11">
    <source>
        <dbReference type="Proteomes" id="UP000069902"/>
    </source>
</evidence>
<protein>
    <submittedName>
        <fullName evidence="10">Putative small-conductance mechanosensitive channel</fullName>
    </submittedName>
</protein>
<dbReference type="GO" id="GO:0008381">
    <property type="term" value="F:mechanosensitive monoatomic ion channel activity"/>
    <property type="evidence" value="ECO:0007669"/>
    <property type="project" value="UniProtKB-ARBA"/>
</dbReference>
<proteinExistence type="inferred from homology"/>
<reference evidence="11" key="1">
    <citation type="submission" date="2015-09" db="EMBL/GenBank/DDBJ databases">
        <authorList>
            <person name="Bertelli C."/>
        </authorList>
    </citation>
    <scope>NUCLEOTIDE SEQUENCE [LARGE SCALE GENOMIC DNA]</scope>
    <source>
        <strain evidence="11">KNic</strain>
    </source>
</reference>
<keyword evidence="3" id="KW-1003">Cell membrane</keyword>
<feature type="transmembrane region" description="Helical" evidence="7">
    <location>
        <begin position="144"/>
        <end position="162"/>
    </location>
</feature>
<keyword evidence="11" id="KW-1185">Reference proteome</keyword>
<dbReference type="SUPFAM" id="SSF82861">
    <property type="entry name" value="Mechanosensitive channel protein MscS (YggB), transmembrane region"/>
    <property type="match status" value="1"/>
</dbReference>
<evidence type="ECO:0000256" key="6">
    <source>
        <dbReference type="ARBA" id="ARBA00023136"/>
    </source>
</evidence>
<dbReference type="InterPro" id="IPR011014">
    <property type="entry name" value="MscS_channel_TM-2"/>
</dbReference>
<dbReference type="PANTHER" id="PTHR30566">
    <property type="entry name" value="YNAI-RELATED MECHANOSENSITIVE ION CHANNEL"/>
    <property type="match status" value="1"/>
</dbReference>
<dbReference type="InterPro" id="IPR011066">
    <property type="entry name" value="MscS_channel_C_sf"/>
</dbReference>
<dbReference type="Pfam" id="PF00924">
    <property type="entry name" value="MS_channel_2nd"/>
    <property type="match status" value="1"/>
</dbReference>
<dbReference type="PANTHER" id="PTHR30566:SF5">
    <property type="entry name" value="MECHANOSENSITIVE ION CHANNEL PROTEIN 1, MITOCHONDRIAL-RELATED"/>
    <property type="match status" value="1"/>
</dbReference>
<dbReference type="Gene3D" id="1.10.287.1260">
    <property type="match status" value="1"/>
</dbReference>
<evidence type="ECO:0000256" key="4">
    <source>
        <dbReference type="ARBA" id="ARBA00022692"/>
    </source>
</evidence>
<dbReference type="FunCoup" id="A0A0U5K1C8">
    <property type="interactions" value="130"/>
</dbReference>
<evidence type="ECO:0000256" key="3">
    <source>
        <dbReference type="ARBA" id="ARBA00022475"/>
    </source>
</evidence>
<dbReference type="SUPFAM" id="SSF82689">
    <property type="entry name" value="Mechanosensitive channel protein MscS (YggB), C-terminal domain"/>
    <property type="match status" value="1"/>
</dbReference>
<feature type="domain" description="Mechanosensitive ion channel MscS C-terminal" evidence="9">
    <location>
        <begin position="268"/>
        <end position="348"/>
    </location>
</feature>
<dbReference type="InterPro" id="IPR049278">
    <property type="entry name" value="MS_channel_C"/>
</dbReference>
<organism evidence="10 11">
    <name type="scientific">Candidatus Protochlamydia naegleriophila</name>
    <dbReference type="NCBI Taxonomy" id="389348"/>
    <lineage>
        <taxon>Bacteria</taxon>
        <taxon>Pseudomonadati</taxon>
        <taxon>Chlamydiota</taxon>
        <taxon>Chlamydiia</taxon>
        <taxon>Parachlamydiales</taxon>
        <taxon>Parachlamydiaceae</taxon>
        <taxon>Candidatus Protochlamydia</taxon>
    </lineage>
</organism>
<evidence type="ECO:0000256" key="7">
    <source>
        <dbReference type="SAM" id="Phobius"/>
    </source>
</evidence>
<dbReference type="EMBL" id="LN879502">
    <property type="protein sequence ID" value="CUI15899.1"/>
    <property type="molecule type" value="Genomic_DNA"/>
</dbReference>
<evidence type="ECO:0000259" key="9">
    <source>
        <dbReference type="Pfam" id="PF21082"/>
    </source>
</evidence>